<dbReference type="AlphaFoldDB" id="A0A318T3W6"/>
<dbReference type="Gene3D" id="1.10.260.40">
    <property type="entry name" value="lambda repressor-like DNA-binding domains"/>
    <property type="match status" value="1"/>
</dbReference>
<evidence type="ECO:0000259" key="1">
    <source>
        <dbReference type="PROSITE" id="PS50943"/>
    </source>
</evidence>
<evidence type="ECO:0000313" key="2">
    <source>
        <dbReference type="EMBL" id="PYE87413.1"/>
    </source>
</evidence>
<organism evidence="2 3">
    <name type="scientific">Phyllobacterium leguminum</name>
    <dbReference type="NCBI Taxonomy" id="314237"/>
    <lineage>
        <taxon>Bacteria</taxon>
        <taxon>Pseudomonadati</taxon>
        <taxon>Pseudomonadota</taxon>
        <taxon>Alphaproteobacteria</taxon>
        <taxon>Hyphomicrobiales</taxon>
        <taxon>Phyllobacteriaceae</taxon>
        <taxon>Phyllobacterium</taxon>
    </lineage>
</organism>
<dbReference type="SMART" id="SM00530">
    <property type="entry name" value="HTH_XRE"/>
    <property type="match status" value="1"/>
</dbReference>
<feature type="domain" description="HTH cro/C1-type" evidence="1">
    <location>
        <begin position="26"/>
        <end position="81"/>
    </location>
</feature>
<comment type="caution">
    <text evidence="2">The sequence shown here is derived from an EMBL/GenBank/DDBJ whole genome shotgun (WGS) entry which is preliminary data.</text>
</comment>
<reference evidence="2 3" key="1">
    <citation type="submission" date="2018-06" db="EMBL/GenBank/DDBJ databases">
        <title>Genomic Encyclopedia of Type Strains, Phase III (KMG-III): the genomes of soil and plant-associated and newly described type strains.</title>
        <authorList>
            <person name="Whitman W."/>
        </authorList>
    </citation>
    <scope>NUCLEOTIDE SEQUENCE [LARGE SCALE GENOMIC DNA]</scope>
    <source>
        <strain evidence="2 3">ORS 1419</strain>
    </source>
</reference>
<gene>
    <name evidence="2" type="ORF">C7477_11334</name>
</gene>
<dbReference type="SUPFAM" id="SSF47413">
    <property type="entry name" value="lambda repressor-like DNA-binding domains"/>
    <property type="match status" value="1"/>
</dbReference>
<dbReference type="OrthoDB" id="528805at2"/>
<proteinExistence type="predicted"/>
<dbReference type="CDD" id="cd00093">
    <property type="entry name" value="HTH_XRE"/>
    <property type="match status" value="1"/>
</dbReference>
<name>A0A318T3W6_9HYPH</name>
<keyword evidence="3" id="KW-1185">Reference proteome</keyword>
<evidence type="ECO:0000313" key="3">
    <source>
        <dbReference type="Proteomes" id="UP000247454"/>
    </source>
</evidence>
<accession>A0A318T3W6</accession>
<dbReference type="PROSITE" id="PS50943">
    <property type="entry name" value="HTH_CROC1"/>
    <property type="match status" value="1"/>
</dbReference>
<dbReference type="EMBL" id="QJTF01000013">
    <property type="protein sequence ID" value="PYE87413.1"/>
    <property type="molecule type" value="Genomic_DNA"/>
</dbReference>
<sequence>MPQPSPNPPHPADDREKLIAARAARLRQARIAAGFKTLRAAAKKSGIIEDTYRAHEIGKNTFDADVALKYSKAFGVDLVWLMLPGLTDETGIEGADTVRATRLLEQLVVALRSGDIRALANATEEAEQFLSKRR</sequence>
<protein>
    <recommendedName>
        <fullName evidence="1">HTH cro/C1-type domain-containing protein</fullName>
    </recommendedName>
</protein>
<dbReference type="InterPro" id="IPR010982">
    <property type="entry name" value="Lambda_DNA-bd_dom_sf"/>
</dbReference>
<dbReference type="Proteomes" id="UP000247454">
    <property type="component" value="Unassembled WGS sequence"/>
</dbReference>
<dbReference type="RefSeq" id="WP_110752316.1">
    <property type="nucleotide sequence ID" value="NZ_QJTF01000013.1"/>
</dbReference>
<dbReference type="InterPro" id="IPR001387">
    <property type="entry name" value="Cro/C1-type_HTH"/>
</dbReference>
<dbReference type="GO" id="GO:0003677">
    <property type="term" value="F:DNA binding"/>
    <property type="evidence" value="ECO:0007669"/>
    <property type="project" value="InterPro"/>
</dbReference>